<keyword evidence="3" id="KW-0274">FAD</keyword>
<dbReference type="InterPro" id="IPR027477">
    <property type="entry name" value="Succ_DH/fumarate_Rdtase_cat_sf"/>
</dbReference>
<evidence type="ECO:0000256" key="2">
    <source>
        <dbReference type="ARBA" id="ARBA00022630"/>
    </source>
</evidence>
<dbReference type="Gene3D" id="3.90.700.10">
    <property type="entry name" value="Succinate dehydrogenase/fumarate reductase flavoprotein, catalytic domain"/>
    <property type="match status" value="1"/>
</dbReference>
<keyword evidence="4" id="KW-0560">Oxidoreductase</keyword>
<dbReference type="Gene3D" id="3.50.50.60">
    <property type="entry name" value="FAD/NAD(P)-binding domain"/>
    <property type="match status" value="2"/>
</dbReference>
<dbReference type="SUPFAM" id="SSF56425">
    <property type="entry name" value="Succinate dehydrogenase/fumarate reductase flavoprotein, catalytic domain"/>
    <property type="match status" value="1"/>
</dbReference>
<proteinExistence type="predicted"/>
<dbReference type="InterPro" id="IPR036188">
    <property type="entry name" value="FAD/NAD-bd_sf"/>
</dbReference>
<dbReference type="InterPro" id="IPR003953">
    <property type="entry name" value="FAD-dep_OxRdtase_2_FAD-bd"/>
</dbReference>
<dbReference type="PRINTS" id="PR00411">
    <property type="entry name" value="PNDRDTASEI"/>
</dbReference>
<evidence type="ECO:0000256" key="4">
    <source>
        <dbReference type="ARBA" id="ARBA00023002"/>
    </source>
</evidence>
<sequence length="518" mass="53996">MPEVTAAADSVHKAAKGVNRVERVEQDVVVLGSGAAGLAAALSASSSGARVTVLERTAFIGGTSATSTGLVYAPGSAKMKEKGVTEDLDAALDYLRAVAPQGLDEARAREFLQRAAEVIDFLESHAVPFRPTGLKDYNAGIPGASQSRAVAPESCDPATLGDRAGEIRRSPYRALDNGAEWSGGTALIGHLLRACLRAGVTVLTKARGTELVVESGEVTGVVADGVTLTAPGGVILATGGFEYNRDLLDRYLPKVEAAWSSPENTGDGLRLAEAAGAKLAWTGAAQWYALLRLHDEDREGTPKYEDASSARCLPGSIIVDRHGRRFANEGANFHDFGRALAQADLPAWLVIDQRFLDIYGPRCFGDRPPAKDRWFTAATPAELGELIGVDLADTIARFNVDAAELHDSQFGRGSTEFDQSWGDGDNQGPAACLAPLTRPPLQATRVYAGLSGTNGGPLTDTSGRVLDGAERPIPGLFAVGNAAATFLGDGAPGSGSTLGPGLVYGYLAGRAAATRTRA</sequence>
<dbReference type="Proteomes" id="UP000331127">
    <property type="component" value="Unassembled WGS sequence"/>
</dbReference>
<comment type="caution">
    <text evidence="6">The sequence shown here is derived from an EMBL/GenBank/DDBJ whole genome shotgun (WGS) entry which is preliminary data.</text>
</comment>
<dbReference type="InterPro" id="IPR050315">
    <property type="entry name" value="FAD-oxidoreductase_2"/>
</dbReference>
<dbReference type="PANTHER" id="PTHR43400:SF10">
    <property type="entry name" value="3-OXOSTEROID 1-DEHYDROGENASE"/>
    <property type="match status" value="1"/>
</dbReference>
<name>A0A5M3WN53_9ACTN</name>
<gene>
    <name evidence="6" type="ORF">Amac_031850</name>
</gene>
<keyword evidence="2" id="KW-0285">Flavoprotein</keyword>
<dbReference type="GO" id="GO:0008202">
    <property type="term" value="P:steroid metabolic process"/>
    <property type="evidence" value="ECO:0007669"/>
    <property type="project" value="UniProtKB-ARBA"/>
</dbReference>
<accession>A0A5M3WN53</accession>
<dbReference type="GO" id="GO:0033765">
    <property type="term" value="F:steroid dehydrogenase activity, acting on the CH-CH group of donors"/>
    <property type="evidence" value="ECO:0007669"/>
    <property type="project" value="UniProtKB-ARBA"/>
</dbReference>
<dbReference type="EMBL" id="BLAE01000016">
    <property type="protein sequence ID" value="GES09589.1"/>
    <property type="molecule type" value="Genomic_DNA"/>
</dbReference>
<evidence type="ECO:0000256" key="3">
    <source>
        <dbReference type="ARBA" id="ARBA00022827"/>
    </source>
</evidence>
<dbReference type="PANTHER" id="PTHR43400">
    <property type="entry name" value="FUMARATE REDUCTASE"/>
    <property type="match status" value="1"/>
</dbReference>
<dbReference type="OrthoDB" id="9813348at2"/>
<dbReference type="Pfam" id="PF00890">
    <property type="entry name" value="FAD_binding_2"/>
    <property type="match status" value="1"/>
</dbReference>
<keyword evidence="7" id="KW-1185">Reference proteome</keyword>
<evidence type="ECO:0000256" key="1">
    <source>
        <dbReference type="ARBA" id="ARBA00001974"/>
    </source>
</evidence>
<protein>
    <submittedName>
        <fullName evidence="6">FAD-binding protein</fullName>
    </submittedName>
</protein>
<evidence type="ECO:0000313" key="6">
    <source>
        <dbReference type="EMBL" id="GES09589.1"/>
    </source>
</evidence>
<dbReference type="SUPFAM" id="SSF51905">
    <property type="entry name" value="FAD/NAD(P)-binding domain"/>
    <property type="match status" value="1"/>
</dbReference>
<dbReference type="AlphaFoldDB" id="A0A5M3WN53"/>
<organism evidence="6 7">
    <name type="scientific">Acrocarpospora macrocephala</name>
    <dbReference type="NCBI Taxonomy" id="150177"/>
    <lineage>
        <taxon>Bacteria</taxon>
        <taxon>Bacillati</taxon>
        <taxon>Actinomycetota</taxon>
        <taxon>Actinomycetes</taxon>
        <taxon>Streptosporangiales</taxon>
        <taxon>Streptosporangiaceae</taxon>
        <taxon>Acrocarpospora</taxon>
    </lineage>
</organism>
<evidence type="ECO:0000313" key="7">
    <source>
        <dbReference type="Proteomes" id="UP000331127"/>
    </source>
</evidence>
<comment type="cofactor">
    <cofactor evidence="1">
        <name>FAD</name>
        <dbReference type="ChEBI" id="CHEBI:57692"/>
    </cofactor>
</comment>
<reference evidence="6 7" key="1">
    <citation type="submission" date="2019-10" db="EMBL/GenBank/DDBJ databases">
        <title>Whole genome shotgun sequence of Acrocarpospora macrocephala NBRC 16266.</title>
        <authorList>
            <person name="Ichikawa N."/>
            <person name="Kimura A."/>
            <person name="Kitahashi Y."/>
            <person name="Komaki H."/>
            <person name="Oguchi A."/>
        </authorList>
    </citation>
    <scope>NUCLEOTIDE SEQUENCE [LARGE SCALE GENOMIC DNA]</scope>
    <source>
        <strain evidence="6 7">NBRC 16266</strain>
    </source>
</reference>
<evidence type="ECO:0000259" key="5">
    <source>
        <dbReference type="Pfam" id="PF00890"/>
    </source>
</evidence>
<feature type="domain" description="FAD-dependent oxidoreductase 2 FAD-binding" evidence="5">
    <location>
        <begin position="27"/>
        <end position="498"/>
    </location>
</feature>